<dbReference type="InterPro" id="IPR050271">
    <property type="entry name" value="UDP-glycosyltransferase"/>
</dbReference>
<keyword evidence="4" id="KW-0732">Signal</keyword>
<evidence type="ECO:0000256" key="1">
    <source>
        <dbReference type="ARBA" id="ARBA00009995"/>
    </source>
</evidence>
<dbReference type="OrthoDB" id="5835829at2759"/>
<comment type="caution">
    <text evidence="5">The sequence shown here is derived from an EMBL/GenBank/DDBJ whole genome shotgun (WGS) entry which is preliminary data.</text>
</comment>
<protein>
    <recommendedName>
        <fullName evidence="7">UDP-glucuronosyltransferase</fullName>
    </recommendedName>
</protein>
<evidence type="ECO:0000313" key="5">
    <source>
        <dbReference type="EMBL" id="KAG7314856.1"/>
    </source>
</evidence>
<keyword evidence="6" id="KW-1185">Reference proteome</keyword>
<accession>A0A9D3S856</accession>
<proteinExistence type="inferred from homology"/>
<evidence type="ECO:0000313" key="6">
    <source>
        <dbReference type="Proteomes" id="UP000824219"/>
    </source>
</evidence>
<evidence type="ECO:0008006" key="7">
    <source>
        <dbReference type="Google" id="ProtNLM"/>
    </source>
</evidence>
<name>A0A9D3S856_9TELE</name>
<dbReference type="PANTHER" id="PTHR48043">
    <property type="entry name" value="EG:EG0003.4 PROTEIN-RELATED"/>
    <property type="match status" value="1"/>
</dbReference>
<keyword evidence="2" id="KW-0328">Glycosyltransferase</keyword>
<dbReference type="PANTHER" id="PTHR48043:SF140">
    <property type="entry name" value="UDP-GLUCURONOSYLTRANSFERASE 2A1"/>
    <property type="match status" value="1"/>
</dbReference>
<keyword evidence="3" id="KW-0808">Transferase</keyword>
<dbReference type="Gene3D" id="3.40.50.2000">
    <property type="entry name" value="Glycogen Phosphorylase B"/>
    <property type="match status" value="1"/>
</dbReference>
<sequence length="462" mass="53487">MRARAISAVHLLLLLSLSHSPPCTMAGKILVWPADFSHWFNINVIIEELVARGHNVTVVTHSATSSVKTEQSQGYNVEIIQVPYTKQDVFNNLDTMFKYWVNEVPNDNLIQGFLKIKEIIDQTTYKNQVLCRELFAREDLLEKWRKERFDVVLTDPMYMCRSLLPLKLNLPFIVSLRFSFGNSMERLCGQLPTPASYVPAVSLGYKHHMDFLQRLKNVLFNFFQDFLFVFLNALKWDPFYTEVMGSKYTKQDVINNLENFIQYWIYDVQHDNIIQTLLKIKEIVDETTEQNHALCRELFGREDLLEKWRKEQFEVLLTDPMLMCGDLLALKLNLPLIISLRFSFGSSMERLCGQLPTPASYVPAVSLSYTDQMDFPQRVKNVLFNLFQNFLFTLLTTLKWDPLYTECMGKILIWPAEFSHGLNLKSIIDELIARGHSVTVVTHSATPSIKTEQSPGYSVIAR</sequence>
<dbReference type="Proteomes" id="UP000824219">
    <property type="component" value="Linkage Group LG28"/>
</dbReference>
<gene>
    <name evidence="5" type="ORF">KOW79_022159</name>
</gene>
<dbReference type="InterPro" id="IPR002213">
    <property type="entry name" value="UDP_glucos_trans"/>
</dbReference>
<dbReference type="SUPFAM" id="SSF53756">
    <property type="entry name" value="UDP-Glycosyltransferase/glycogen phosphorylase"/>
    <property type="match status" value="2"/>
</dbReference>
<dbReference type="AlphaFoldDB" id="A0A9D3S856"/>
<dbReference type="Pfam" id="PF00201">
    <property type="entry name" value="UDPGT"/>
    <property type="match status" value="2"/>
</dbReference>
<dbReference type="EMBL" id="JAHKSW010000028">
    <property type="protein sequence ID" value="KAG7314856.1"/>
    <property type="molecule type" value="Genomic_DNA"/>
</dbReference>
<feature type="signal peptide" evidence="4">
    <location>
        <begin position="1"/>
        <end position="26"/>
    </location>
</feature>
<evidence type="ECO:0000256" key="3">
    <source>
        <dbReference type="ARBA" id="ARBA00022679"/>
    </source>
</evidence>
<comment type="similarity">
    <text evidence="1">Belongs to the UDP-glycosyltransferase family.</text>
</comment>
<evidence type="ECO:0000256" key="4">
    <source>
        <dbReference type="SAM" id="SignalP"/>
    </source>
</evidence>
<evidence type="ECO:0000256" key="2">
    <source>
        <dbReference type="ARBA" id="ARBA00022676"/>
    </source>
</evidence>
<organism evidence="5 6">
    <name type="scientific">Hemibagrus wyckioides</name>
    <dbReference type="NCBI Taxonomy" id="337641"/>
    <lineage>
        <taxon>Eukaryota</taxon>
        <taxon>Metazoa</taxon>
        <taxon>Chordata</taxon>
        <taxon>Craniata</taxon>
        <taxon>Vertebrata</taxon>
        <taxon>Euteleostomi</taxon>
        <taxon>Actinopterygii</taxon>
        <taxon>Neopterygii</taxon>
        <taxon>Teleostei</taxon>
        <taxon>Ostariophysi</taxon>
        <taxon>Siluriformes</taxon>
        <taxon>Bagridae</taxon>
        <taxon>Hemibagrus</taxon>
    </lineage>
</organism>
<reference evidence="5 6" key="1">
    <citation type="submission" date="2021-06" db="EMBL/GenBank/DDBJ databases">
        <title>Chromosome-level genome assembly of the red-tail catfish (Hemibagrus wyckioides).</title>
        <authorList>
            <person name="Shao F."/>
        </authorList>
    </citation>
    <scope>NUCLEOTIDE SEQUENCE [LARGE SCALE GENOMIC DNA]</scope>
    <source>
        <strain evidence="5">EC202008001</strain>
        <tissue evidence="5">Blood</tissue>
    </source>
</reference>
<feature type="chain" id="PRO_5038514410" description="UDP-glucuronosyltransferase" evidence="4">
    <location>
        <begin position="27"/>
        <end position="462"/>
    </location>
</feature>
<dbReference type="GO" id="GO:0015020">
    <property type="term" value="F:glucuronosyltransferase activity"/>
    <property type="evidence" value="ECO:0007669"/>
    <property type="project" value="TreeGrafter"/>
</dbReference>